<evidence type="ECO:0000313" key="3">
    <source>
        <dbReference type="Proteomes" id="UP000435837"/>
    </source>
</evidence>
<sequence length="255" mass="27509">MSGDLRQAAADAIGAPGTPEGLWASWEALRRLPAVGVPDGPVVVVAAHPDDEVLGFGGTMARLAALGTDVHLVSITDGELSHPRSTLITAERLAEVRHAELRTALADLGLPHVHTERLRVPDTRVDQHESAVAGRIATLLREVGAALCVAPWARDLHSDHEAAGRAAGRACQDSGVPLWTYPVWMWHWSRPGDPRVPWHDAVRLTLPAEALARKTSAIGQFVSQIHALGEGEENAAILPPEEVEHHTRPFEVVFR</sequence>
<dbReference type="Pfam" id="PF02585">
    <property type="entry name" value="PIG-L"/>
    <property type="match status" value="1"/>
</dbReference>
<dbReference type="RefSeq" id="WP_159479271.1">
    <property type="nucleotide sequence ID" value="NZ_BAAATH010000015.1"/>
</dbReference>
<dbReference type="EMBL" id="BLIN01000005">
    <property type="protein sequence ID" value="GFE08447.1"/>
    <property type="molecule type" value="Genomic_DNA"/>
</dbReference>
<reference evidence="2 3" key="1">
    <citation type="submission" date="2019-12" db="EMBL/GenBank/DDBJ databases">
        <title>Whole genome shotgun sequence of Streptomyces caniferus NBRC 15389.</title>
        <authorList>
            <person name="Ichikawa N."/>
            <person name="Kimura A."/>
            <person name="Kitahashi Y."/>
            <person name="Komaki H."/>
            <person name="Tamura T."/>
        </authorList>
    </citation>
    <scope>NUCLEOTIDE SEQUENCE [LARGE SCALE GENOMIC DNA]</scope>
    <source>
        <strain evidence="2 3">NBRC 15389</strain>
    </source>
</reference>
<dbReference type="GO" id="GO:0016137">
    <property type="term" value="P:glycoside metabolic process"/>
    <property type="evidence" value="ECO:0007669"/>
    <property type="project" value="UniProtKB-ARBA"/>
</dbReference>
<dbReference type="Proteomes" id="UP000435837">
    <property type="component" value="Unassembled WGS sequence"/>
</dbReference>
<gene>
    <name evidence="2" type="ORF">Scani_47150</name>
</gene>
<protein>
    <submittedName>
        <fullName evidence="2">Acetylglucosaminylphosphatidylinositol deacetylase</fullName>
    </submittedName>
</protein>
<proteinExistence type="predicted"/>
<dbReference type="GO" id="GO:0016811">
    <property type="term" value="F:hydrolase activity, acting on carbon-nitrogen (but not peptide) bonds, in linear amides"/>
    <property type="evidence" value="ECO:0007669"/>
    <property type="project" value="TreeGrafter"/>
</dbReference>
<dbReference type="OrthoDB" id="116799at2"/>
<dbReference type="PANTHER" id="PTHR12993:SF29">
    <property type="entry name" value="BLR3841 PROTEIN"/>
    <property type="match status" value="1"/>
</dbReference>
<dbReference type="PANTHER" id="PTHR12993">
    <property type="entry name" value="N-ACETYLGLUCOSAMINYL-PHOSPHATIDYLINOSITOL DE-N-ACETYLASE-RELATED"/>
    <property type="match status" value="1"/>
</dbReference>
<organism evidence="2 3">
    <name type="scientific">Streptomyces caniferus</name>
    <dbReference type="NCBI Taxonomy" id="285557"/>
    <lineage>
        <taxon>Bacteria</taxon>
        <taxon>Bacillati</taxon>
        <taxon>Actinomycetota</taxon>
        <taxon>Actinomycetes</taxon>
        <taxon>Kitasatosporales</taxon>
        <taxon>Streptomycetaceae</taxon>
        <taxon>Streptomyces</taxon>
    </lineage>
</organism>
<evidence type="ECO:0000313" key="2">
    <source>
        <dbReference type="EMBL" id="GFE08447.1"/>
    </source>
</evidence>
<dbReference type="InterPro" id="IPR003737">
    <property type="entry name" value="GlcNAc_PI_deacetylase-related"/>
</dbReference>
<comment type="caution">
    <text evidence="2">The sequence shown here is derived from an EMBL/GenBank/DDBJ whole genome shotgun (WGS) entry which is preliminary data.</text>
</comment>
<dbReference type="Gene3D" id="3.40.50.10320">
    <property type="entry name" value="LmbE-like"/>
    <property type="match status" value="1"/>
</dbReference>
<keyword evidence="1" id="KW-0862">Zinc</keyword>
<accession>A0A640SBC4</accession>
<evidence type="ECO:0000256" key="1">
    <source>
        <dbReference type="ARBA" id="ARBA00022833"/>
    </source>
</evidence>
<dbReference type="SUPFAM" id="SSF102588">
    <property type="entry name" value="LmbE-like"/>
    <property type="match status" value="1"/>
</dbReference>
<dbReference type="AlphaFoldDB" id="A0A640SBC4"/>
<dbReference type="InterPro" id="IPR024078">
    <property type="entry name" value="LmbE-like_dom_sf"/>
</dbReference>
<name>A0A640SBC4_9ACTN</name>